<gene>
    <name evidence="2" type="ORF">JYK14_00340</name>
</gene>
<proteinExistence type="predicted"/>
<sequence length="1746" mass="187716">MRRLTSLLKLRRMRLPSPAVVRGALAAALVLSTPSFGHSLDFSACWRARPTAEAESWWLFARNWQDLEAAADPREASPFARIGWERVARALATVAQEPETLRALGTGDFRPLLAGADRERYCRGLDAVVGSTAAGTLDVPLQLIEARAVLEALAPVVPDILADLVSRPAPNPGQVEERVRAELGRVTLDRRLGGQLRLLATEVGDAAAWPVSRPDDWPRDQAWPPTRELLLQLSETLASPLQDGLRICDGKQIAVSAQLRQQLQSARALAAKLAGAVSAWSQTCLNAVEEATAARPDLMPGGGLVEPHYIGTAEVPGGAAAQDQAGATPRPALQDIAGSADSYALVLVRESEGRPAETLPLGVVVRNVESVRDDRGIRRPRRYAVNIMSPSIESVRMDALAPTLGRLGLPAFMRLRGARPEISSDFRNISLILEAGVPALGLQKEFELRLVVDGKEQDPHRIIEAIRKDLELEIRQRVDEARLALRLEGIGSPLTLEVQDYRFDAARSAVRINAQFEVPSPSWLALAAGESAAPLRFEAALDIDLLAERLGPKLIAATLPAELLPRFARFVSQRLDALELGRGACVQTFGLEVVQTPSGAIRLVAALKTRDAPVRHSMVIPWSGQPDEVVASVIRAAGLSGEMLAACARDWLLARAGLDVQAWVRGLEGREISLLGLAFVVRNATWEGGVRGHLRANFESRDQQGLRLEGVTVGGGWRPGQPLSARQISFAGVALPPRLVETAMRAVAPGLDKLVSVRGARIVDDGAEADLTLAVPGVADPIAVDAVRLSFSQAGDAFRGALQALLLDAVEREARKLASSLAALGRVRPESIRLARDRGTGRHLSNLHLADPGKGPELVVRAEADVGYGVLLPFLVTLPDFRVQVEDDFNGLVAPLLGSVVSEVASALGGLTLGSGLAVDDVEPLIDAANKRFGVTFTADLKLGDTIGFGARGIVLDRHGLGLPPSFTVAARLPGPVPIPPHFQLNTVGGTLWREPAGRFALSADVAFFGDDPGFLLVLRGTIEGDGPSRVLRTDGHLSILRHIPLFRTRGTVDFNRSRIDLMSETEGPLARILRVASATVIDAGQGRVEGSAETSLLGLRTAGTFSIGLRGTQQAVVSGEARWPGVGTATLGITSGADFRNPSGRGSLDLSAFGHRVSSASVGLDLSKADLSFRAFGAKVRIIAPSVTRIDARVIERAIRALLDFKLDWNALKNRQITINLLDPGGNPTDQAAGGGDPLDGSASEQAERAPAPEPDPRNPNATPPPTPDPNPGTVAGRGNFNWTKVGPVRDHCAERSDHVGPFRTPASHNRATEAEVNLWWLETPVLPGHVFEADVVEQANFAWLNGSWTRIASRAVYEASRNGTVVDCFDVADLPYQSFHFPDIGGPAAESSQVAVVAPADGEPRLQVLVFRYQAEPLGLPLPSGADRVIFDSDLATARRNGWRMTEVGGHLLRTLAEAVARKDREWTVQRVHSLPPSDLVPGWRLEPAYVLDRLRYDNVREISIERPTLGGLPGSKQWRNSPPPAADFYRILEREPSGPIARLLAAAPRFDRDLRLLTDRESRCALLQATAPGGLFLVALHDQRHGVVLLTRPRTVAGDAHEDALRLLRSLCDTLAGWGRDSELVLGGASTAGEVPIAAGRYVIDDRTAIWWLAWPRNGGPTPRASDGSSPVERRCLGEPELIDALNKNGDLVRDSTILNWSSANHRRQMLSILAGQPSDWAPYFRANPRGVFLARAQPGSCQ</sequence>
<evidence type="ECO:0000313" key="3">
    <source>
        <dbReference type="Proteomes" id="UP001523392"/>
    </source>
</evidence>
<protein>
    <submittedName>
        <fullName evidence="2">Uncharacterized protein</fullName>
    </submittedName>
</protein>
<evidence type="ECO:0000256" key="1">
    <source>
        <dbReference type="SAM" id="MobiDB-lite"/>
    </source>
</evidence>
<feature type="compositionally biased region" description="Pro residues" evidence="1">
    <location>
        <begin position="1263"/>
        <end position="1272"/>
    </location>
</feature>
<dbReference type="RefSeq" id="WP_252951221.1">
    <property type="nucleotide sequence ID" value="NZ_JAFIRR010000001.1"/>
</dbReference>
<comment type="caution">
    <text evidence="2">The sequence shown here is derived from an EMBL/GenBank/DDBJ whole genome shotgun (WGS) entry which is preliminary data.</text>
</comment>
<organism evidence="2 3">
    <name type="scientific">Siccirubricoccus soli</name>
    <dbReference type="NCBI Taxonomy" id="2899147"/>
    <lineage>
        <taxon>Bacteria</taxon>
        <taxon>Pseudomonadati</taxon>
        <taxon>Pseudomonadota</taxon>
        <taxon>Alphaproteobacteria</taxon>
        <taxon>Acetobacterales</taxon>
        <taxon>Roseomonadaceae</taxon>
        <taxon>Siccirubricoccus</taxon>
    </lineage>
</organism>
<evidence type="ECO:0000313" key="2">
    <source>
        <dbReference type="EMBL" id="MCO6414630.1"/>
    </source>
</evidence>
<name>A0ABT1D0S8_9PROT</name>
<dbReference type="EMBL" id="JAFIRR010000001">
    <property type="protein sequence ID" value="MCO6414630.1"/>
    <property type="molecule type" value="Genomic_DNA"/>
</dbReference>
<feature type="region of interest" description="Disordered" evidence="1">
    <location>
        <begin position="1221"/>
        <end position="1282"/>
    </location>
</feature>
<keyword evidence="3" id="KW-1185">Reference proteome</keyword>
<dbReference type="Proteomes" id="UP001523392">
    <property type="component" value="Unassembled WGS sequence"/>
</dbReference>
<accession>A0ABT1D0S8</accession>
<reference evidence="2 3" key="1">
    <citation type="submission" date="2021-12" db="EMBL/GenBank/DDBJ databases">
        <title>Siccirubricoccus leaddurans sp. nov., a high concentration Zn2+ tolerance bacterium.</title>
        <authorList>
            <person name="Cao Y."/>
        </authorList>
    </citation>
    <scope>NUCLEOTIDE SEQUENCE [LARGE SCALE GENOMIC DNA]</scope>
    <source>
        <strain evidence="2 3">KC 17139</strain>
    </source>
</reference>